<dbReference type="AlphaFoldDB" id="A0A0D6EM05"/>
<name>A0A0D6EM05_SPOSA</name>
<evidence type="ECO:0000256" key="1">
    <source>
        <dbReference type="ARBA" id="ARBA00022737"/>
    </source>
</evidence>
<organism evidence="3 4">
    <name type="scientific">Sporidiobolus salmonicolor</name>
    <name type="common">Yeast-like fungus</name>
    <name type="synonym">Sporobolomyces salmonicolor</name>
    <dbReference type="NCBI Taxonomy" id="5005"/>
    <lineage>
        <taxon>Eukaryota</taxon>
        <taxon>Fungi</taxon>
        <taxon>Dikarya</taxon>
        <taxon>Basidiomycota</taxon>
        <taxon>Pucciniomycotina</taxon>
        <taxon>Microbotryomycetes</taxon>
        <taxon>Sporidiobolales</taxon>
        <taxon>Sporidiobolaceae</taxon>
        <taxon>Sporobolomyces</taxon>
    </lineage>
</organism>
<protein>
    <submittedName>
        <fullName evidence="3">SPOSA6832_02288-mRNA-1:cds</fullName>
    </submittedName>
</protein>
<dbReference type="Proteomes" id="UP000243876">
    <property type="component" value="Unassembled WGS sequence"/>
</dbReference>
<feature type="compositionally biased region" description="Pro residues" evidence="2">
    <location>
        <begin position="146"/>
        <end position="156"/>
    </location>
</feature>
<keyword evidence="4" id="KW-1185">Reference proteome</keyword>
<dbReference type="GO" id="GO:0051015">
    <property type="term" value="F:actin filament binding"/>
    <property type="evidence" value="ECO:0007669"/>
    <property type="project" value="InterPro"/>
</dbReference>
<feature type="non-terminal residue" evidence="3">
    <location>
        <position position="1"/>
    </location>
</feature>
<feature type="compositionally biased region" description="Polar residues" evidence="2">
    <location>
        <begin position="454"/>
        <end position="481"/>
    </location>
</feature>
<sequence>MERASRRTRTLPTDLYSSADSNDSRDTASARQNILNLVNAGQQQLGSSSSSTPSLAMFMGGGAKARVHKVGTGMTEAEREETERLEREMAATRAKWGNKPEKEDTAPPAGVMSLASLMKGGATAGNAVAANVANRWQLVEQSPSSQPAPSPKPALSPSPASSCGQTPASRSVASAFGSTATGPRLNSPSSSIPPADDEGPARARPQDTGGLGVGIERASSLPSPSAVPAPSSLAARPQSPALVEPKVIPRSAPSSSPQPSEPTQNPKPAAFGIDALASANAALHTGTPPSSYTSPRLESPSKQFAAANITLTRLQSSNIVAERLKFAEQLQQPSAPASPSVSAQSSPTKADKRKSVLERWGRDSPNVFTGQGALKSQTLPSPGLPPSSRSGKPISSSPPPKQNQEELVETKSPSPVEPAFIGSAKTEEVPQAEVVAEEVAPKLVHITRDRARPSKSTPRTMSSAVATSDATPSEAPTSSFSEAAPTATTQNTPAPAAASPASLIATLIAPTSSYSKPTWSGAPIGVKEPSKPSSPWSRPEGDAAPERKYSRGVALPGLGSLPSKSPSPSLPPAPISIPSPVSSPTKSASEAMPASPGRPSVKAAAMRWGKAAGSGSAATLASMQALKQSYGVKVAPRTGPEPDVFREEGRAVPVEVRATLPAVSQPKLVAQPAAPAHSLPRPKPLETVKPAAPTQRSSSSSLVDSIVSLALSHSSSARLPEGETLSLDVFHLNSPTDNPHPIEHNHLFHLDEILGIVHRSESPIGSGEIKTTCFVWRGSEARETLKTGERIAKLGQKTGVEPVEIRYRQEPRALVEVFANQLTICRGRREDFNHLDKRLFSVQSHEDVVFVEEVDLSARNICSGYCSVFSLVGEVYAWLGEGSTPLEREACCDFAEAIADGRSVTVLAEGEETALFWHSLDGLEYASAHYWHDRAFHPQKVSLIQLDSASSASRIDSLAISDAHVSLLDGGFAEHWVVVPEKARQKKDELRAALEAAKMLASKFEERGFGSRTPFHVIAFPSLIPRDVPFLSRQLDFRPLNAGARPTRMNVLTAEEAREQLL</sequence>
<feature type="compositionally biased region" description="Low complexity" evidence="2">
    <location>
        <begin position="329"/>
        <end position="347"/>
    </location>
</feature>
<keyword evidence="1" id="KW-0677">Repeat</keyword>
<dbReference type="PANTHER" id="PTHR11977:SF51">
    <property type="entry name" value="PROTEIN FLIGHTLESS-1 HOMOLOG"/>
    <property type="match status" value="1"/>
</dbReference>
<feature type="region of interest" description="Disordered" evidence="2">
    <location>
        <begin position="139"/>
        <end position="300"/>
    </location>
</feature>
<dbReference type="PANTHER" id="PTHR11977">
    <property type="entry name" value="VILLIN"/>
    <property type="match status" value="1"/>
</dbReference>
<proteinExistence type="predicted"/>
<dbReference type="OrthoDB" id="6375767at2759"/>
<feature type="compositionally biased region" description="Pro residues" evidence="2">
    <location>
        <begin position="568"/>
        <end position="577"/>
    </location>
</feature>
<feature type="region of interest" description="Disordered" evidence="2">
    <location>
        <begin position="669"/>
        <end position="699"/>
    </location>
</feature>
<feature type="compositionally biased region" description="Basic and acidic residues" evidence="2">
    <location>
        <begin position="349"/>
        <end position="362"/>
    </location>
</feature>
<dbReference type="SUPFAM" id="SSF55753">
    <property type="entry name" value="Actin depolymerizing proteins"/>
    <property type="match status" value="1"/>
</dbReference>
<feature type="region of interest" description="Disordered" evidence="2">
    <location>
        <begin position="1"/>
        <end position="30"/>
    </location>
</feature>
<dbReference type="InterPro" id="IPR007122">
    <property type="entry name" value="Villin/Gelsolin"/>
</dbReference>
<evidence type="ECO:0000256" key="2">
    <source>
        <dbReference type="SAM" id="MobiDB-lite"/>
    </source>
</evidence>
<accession>A0A0D6EM05</accession>
<feature type="compositionally biased region" description="Polar residues" evidence="2">
    <location>
        <begin position="163"/>
        <end position="192"/>
    </location>
</feature>
<feature type="compositionally biased region" description="Polar residues" evidence="2">
    <location>
        <begin position="287"/>
        <end position="300"/>
    </location>
</feature>
<dbReference type="InterPro" id="IPR029006">
    <property type="entry name" value="ADF-H/Gelsolin-like_dom_sf"/>
</dbReference>
<feature type="region of interest" description="Disordered" evidence="2">
    <location>
        <begin position="513"/>
        <end position="606"/>
    </location>
</feature>
<reference evidence="4" key="1">
    <citation type="submission" date="2015-02" db="EMBL/GenBank/DDBJ databases">
        <authorList>
            <person name="Gon?alves P."/>
        </authorList>
    </citation>
    <scope>NUCLEOTIDE SEQUENCE [LARGE SCALE GENOMIC DNA]</scope>
</reference>
<feature type="compositionally biased region" description="Low complexity" evidence="2">
    <location>
        <begin position="578"/>
        <end position="587"/>
    </location>
</feature>
<feature type="compositionally biased region" description="Low complexity" evidence="2">
    <location>
        <begin position="554"/>
        <end position="567"/>
    </location>
</feature>
<feature type="region of interest" description="Disordered" evidence="2">
    <location>
        <begin position="329"/>
        <end position="498"/>
    </location>
</feature>
<evidence type="ECO:0000313" key="4">
    <source>
        <dbReference type="Proteomes" id="UP000243876"/>
    </source>
</evidence>
<feature type="compositionally biased region" description="Polar residues" evidence="2">
    <location>
        <begin position="366"/>
        <end position="378"/>
    </location>
</feature>
<dbReference type="EMBL" id="CENE01000008">
    <property type="protein sequence ID" value="CEQ40645.1"/>
    <property type="molecule type" value="Genomic_DNA"/>
</dbReference>
<feature type="compositionally biased region" description="Low complexity" evidence="2">
    <location>
        <begin position="483"/>
        <end position="498"/>
    </location>
</feature>
<feature type="compositionally biased region" description="Low complexity" evidence="2">
    <location>
        <begin position="429"/>
        <end position="438"/>
    </location>
</feature>
<gene>
    <name evidence="3" type="primary">SPOSA6832_02288</name>
</gene>
<feature type="compositionally biased region" description="Basic and acidic residues" evidence="2">
    <location>
        <begin position="539"/>
        <end position="549"/>
    </location>
</feature>
<feature type="compositionally biased region" description="Low complexity" evidence="2">
    <location>
        <begin position="386"/>
        <end position="395"/>
    </location>
</feature>
<feature type="compositionally biased region" description="Low complexity" evidence="2">
    <location>
        <begin position="217"/>
        <end position="237"/>
    </location>
</feature>
<evidence type="ECO:0000313" key="3">
    <source>
        <dbReference type="EMBL" id="CEQ40645.1"/>
    </source>
</evidence>
<feature type="compositionally biased region" description="Low complexity" evidence="2">
    <location>
        <begin position="249"/>
        <end position="262"/>
    </location>
</feature>
<dbReference type="SMART" id="SM00262">
    <property type="entry name" value="GEL"/>
    <property type="match status" value="1"/>
</dbReference>
<dbReference type="Gene3D" id="3.40.20.10">
    <property type="entry name" value="Severin"/>
    <property type="match status" value="1"/>
</dbReference>